<accession>A0A510PHZ8</accession>
<dbReference type="EMBL" id="BHVU01000102">
    <property type="protein sequence ID" value="GCA93359.1"/>
    <property type="molecule type" value="Genomic_DNA"/>
</dbReference>
<feature type="non-terminal residue" evidence="1">
    <location>
        <position position="1"/>
    </location>
</feature>
<comment type="caution">
    <text evidence="1">The sequence shown here is derived from an EMBL/GenBank/DDBJ whole genome shotgun (WGS) entry which is preliminary data.</text>
</comment>
<gene>
    <name evidence="1" type="ORF">MAE30S32_20110</name>
</gene>
<organism evidence="1 2">
    <name type="scientific">Microcystis aeruginosa 11-30S32</name>
    <dbReference type="NCBI Taxonomy" id="2358142"/>
    <lineage>
        <taxon>Bacteria</taxon>
        <taxon>Bacillati</taxon>
        <taxon>Cyanobacteriota</taxon>
        <taxon>Cyanophyceae</taxon>
        <taxon>Oscillatoriophycideae</taxon>
        <taxon>Chroococcales</taxon>
        <taxon>Microcystaceae</taxon>
        <taxon>Microcystis</taxon>
    </lineage>
</organism>
<sequence length="32" mass="2951">GGGTGLVGTVGLGEAAGMGGFSGLRTWGTGNR</sequence>
<protein>
    <submittedName>
        <fullName evidence="1">Uncharacterized protein</fullName>
    </submittedName>
</protein>
<dbReference type="AlphaFoldDB" id="A0A510PHZ8"/>
<proteinExistence type="predicted"/>
<evidence type="ECO:0000313" key="1">
    <source>
        <dbReference type="EMBL" id="GCA93359.1"/>
    </source>
</evidence>
<name>A0A510PHZ8_MICAE</name>
<evidence type="ECO:0000313" key="2">
    <source>
        <dbReference type="Proteomes" id="UP000321223"/>
    </source>
</evidence>
<reference evidence="1 2" key="1">
    <citation type="journal article" date="2019" name="Appl. Environ. Microbiol.">
        <title>Co-occurrence of broad and narrow host-range viruses infecting the toxic bloom-forming cyanobacterium Microcystis aeruginosa.</title>
        <authorList>
            <person name="Morimoto D."/>
            <person name="Tominaga K."/>
            <person name="Nishimura Y."/>
            <person name="Yoshida N."/>
            <person name="Kimura S."/>
            <person name="Sako Y."/>
            <person name="Yoshida T."/>
        </authorList>
    </citation>
    <scope>NUCLEOTIDE SEQUENCE [LARGE SCALE GENOMIC DNA]</scope>
    <source>
        <strain evidence="1 2">11-30S32</strain>
    </source>
</reference>
<dbReference type="Proteomes" id="UP000321223">
    <property type="component" value="Unassembled WGS sequence"/>
</dbReference>